<dbReference type="GO" id="GO:0006364">
    <property type="term" value="P:rRNA processing"/>
    <property type="evidence" value="ECO:0007669"/>
    <property type="project" value="TreeGrafter"/>
</dbReference>
<feature type="compositionally biased region" description="Acidic residues" evidence="2">
    <location>
        <begin position="486"/>
        <end position="497"/>
    </location>
</feature>
<dbReference type="PANTHER" id="PTHR12821:SF0">
    <property type="entry name" value="BYSTIN"/>
    <property type="match status" value="1"/>
</dbReference>
<proteinExistence type="inferred from homology"/>
<feature type="region of interest" description="Disordered" evidence="2">
    <location>
        <begin position="1"/>
        <end position="111"/>
    </location>
</feature>
<dbReference type="AlphaFoldDB" id="A0A6A6UFA9"/>
<dbReference type="InterPro" id="IPR007955">
    <property type="entry name" value="Bystin"/>
</dbReference>
<reference evidence="3" key="1">
    <citation type="journal article" date="2020" name="Stud. Mycol.">
        <title>101 Dothideomycetes genomes: a test case for predicting lifestyles and emergence of pathogens.</title>
        <authorList>
            <person name="Haridas S."/>
            <person name="Albert R."/>
            <person name="Binder M."/>
            <person name="Bloem J."/>
            <person name="Labutti K."/>
            <person name="Salamov A."/>
            <person name="Andreopoulos B."/>
            <person name="Baker S."/>
            <person name="Barry K."/>
            <person name="Bills G."/>
            <person name="Bluhm B."/>
            <person name="Cannon C."/>
            <person name="Castanera R."/>
            <person name="Culley D."/>
            <person name="Daum C."/>
            <person name="Ezra D."/>
            <person name="Gonzalez J."/>
            <person name="Henrissat B."/>
            <person name="Kuo A."/>
            <person name="Liang C."/>
            <person name="Lipzen A."/>
            <person name="Lutzoni F."/>
            <person name="Magnuson J."/>
            <person name="Mondo S."/>
            <person name="Nolan M."/>
            <person name="Ohm R."/>
            <person name="Pangilinan J."/>
            <person name="Park H.-J."/>
            <person name="Ramirez L."/>
            <person name="Alfaro M."/>
            <person name="Sun H."/>
            <person name="Tritt A."/>
            <person name="Yoshinaga Y."/>
            <person name="Zwiers L.-H."/>
            <person name="Turgeon B."/>
            <person name="Goodwin S."/>
            <person name="Spatafora J."/>
            <person name="Crous P."/>
            <person name="Grigoriev I."/>
        </authorList>
    </citation>
    <scope>NUCLEOTIDE SEQUENCE</scope>
    <source>
        <strain evidence="3">CBS 115976</strain>
    </source>
</reference>
<evidence type="ECO:0000256" key="2">
    <source>
        <dbReference type="SAM" id="MobiDB-lite"/>
    </source>
</evidence>
<accession>A0A6A6UFA9</accession>
<feature type="region of interest" description="Disordered" evidence="2">
    <location>
        <begin position="138"/>
        <end position="166"/>
    </location>
</feature>
<dbReference type="Pfam" id="PF05291">
    <property type="entry name" value="Bystin"/>
    <property type="match status" value="1"/>
</dbReference>
<keyword evidence="4" id="KW-1185">Reference proteome</keyword>
<dbReference type="PANTHER" id="PTHR12821">
    <property type="entry name" value="BYSTIN"/>
    <property type="match status" value="1"/>
</dbReference>
<gene>
    <name evidence="3" type="ORF">BT63DRAFT_230625</name>
</gene>
<evidence type="ECO:0000256" key="1">
    <source>
        <dbReference type="ARBA" id="ARBA00007114"/>
    </source>
</evidence>
<dbReference type="GO" id="GO:0030688">
    <property type="term" value="C:preribosome, small subunit precursor"/>
    <property type="evidence" value="ECO:0007669"/>
    <property type="project" value="TreeGrafter"/>
</dbReference>
<protein>
    <submittedName>
        <fullName evidence="3">Bystin-domain-containing protein</fullName>
    </submittedName>
</protein>
<dbReference type="OrthoDB" id="2192561at2759"/>
<evidence type="ECO:0000313" key="3">
    <source>
        <dbReference type="EMBL" id="KAF2670133.1"/>
    </source>
</evidence>
<comment type="similarity">
    <text evidence="1">Belongs to the bystin family.</text>
</comment>
<dbReference type="EMBL" id="MU004234">
    <property type="protein sequence ID" value="KAF2670133.1"/>
    <property type="molecule type" value="Genomic_DNA"/>
</dbReference>
<evidence type="ECO:0000313" key="4">
    <source>
        <dbReference type="Proteomes" id="UP000799302"/>
    </source>
</evidence>
<feature type="compositionally biased region" description="Basic residues" evidence="2">
    <location>
        <begin position="28"/>
        <end position="38"/>
    </location>
</feature>
<name>A0A6A6UFA9_9PEZI</name>
<dbReference type="Gene3D" id="1.25.40.480">
    <property type="match status" value="1"/>
</dbReference>
<sequence>MPKAPRTSAVDTQRHNPLSEEYSVSSTLKHKSPKKRKQRHDDETDGNNVVDTKASRKILSLGQDLAAEAEEERRPKTAPSTNSAFSFDPRPAFDDDSEHDEAPGQYEDEDNWMDEEEEVIEMDTDPQDLDIFNRFNPSTFDDPILRPEQSEPDDPMLRPGDLEPQGQTKNLADIILAKIAEHEAAAGGAVFEDHPLDEQGPVVLPEKVVDAYTKIGHILSRYRSGPLPKAFKIIPTLPPAMQAEVVHLTRPDTWTPHAVYAATRIFISATSVTAEQFLQAVVLERIREDIYDNKHLNIHFYKALQKAFYKPAAFFKGILFPLLESGTCTLREATIVASVITKTSVPVLHSAVALSKCCEIAADQMGHDVDAAGPANLVIKALLDKRYALPYQTIDSLVFHFLRFRPQSAQQLGHGRDTETSDRLPVIWHQCLLVFAQRYRDEIAEEQREALLDLLLVRGHKDISPEIRRELLAGRGRGELAGEPLPADDGDDTMMVA</sequence>
<dbReference type="Proteomes" id="UP000799302">
    <property type="component" value="Unassembled WGS sequence"/>
</dbReference>
<dbReference type="GO" id="GO:0005737">
    <property type="term" value="C:cytoplasm"/>
    <property type="evidence" value="ECO:0007669"/>
    <property type="project" value="TreeGrafter"/>
</dbReference>
<organism evidence="3 4">
    <name type="scientific">Microthyrium microscopicum</name>
    <dbReference type="NCBI Taxonomy" id="703497"/>
    <lineage>
        <taxon>Eukaryota</taxon>
        <taxon>Fungi</taxon>
        <taxon>Dikarya</taxon>
        <taxon>Ascomycota</taxon>
        <taxon>Pezizomycotina</taxon>
        <taxon>Dothideomycetes</taxon>
        <taxon>Dothideomycetes incertae sedis</taxon>
        <taxon>Microthyriales</taxon>
        <taxon>Microthyriaceae</taxon>
        <taxon>Microthyrium</taxon>
    </lineage>
</organism>
<feature type="region of interest" description="Disordered" evidence="2">
    <location>
        <begin position="478"/>
        <end position="497"/>
    </location>
</feature>
<dbReference type="GO" id="GO:0005730">
    <property type="term" value="C:nucleolus"/>
    <property type="evidence" value="ECO:0007669"/>
    <property type="project" value="TreeGrafter"/>
</dbReference>
<dbReference type="GO" id="GO:0030515">
    <property type="term" value="F:snoRNA binding"/>
    <property type="evidence" value="ECO:0007669"/>
    <property type="project" value="TreeGrafter"/>
</dbReference>